<dbReference type="GO" id="GO:0016020">
    <property type="term" value="C:membrane"/>
    <property type="evidence" value="ECO:0007669"/>
    <property type="project" value="InterPro"/>
</dbReference>
<evidence type="ECO:0000256" key="5">
    <source>
        <dbReference type="SAM" id="SignalP"/>
    </source>
</evidence>
<dbReference type="PANTHER" id="PTHR19325:SF575">
    <property type="entry name" value="LOCOMOTION-RELATED PROTEIN HIKARU GENKI"/>
    <property type="match status" value="1"/>
</dbReference>
<evidence type="ECO:0000256" key="1">
    <source>
        <dbReference type="ARBA" id="ARBA00022659"/>
    </source>
</evidence>
<dbReference type="InterPro" id="IPR035976">
    <property type="entry name" value="Sushi/SCR/CCP_sf"/>
</dbReference>
<proteinExistence type="predicted"/>
<evidence type="ECO:0000259" key="6">
    <source>
        <dbReference type="PROSITE" id="PS50227"/>
    </source>
</evidence>
<dbReference type="InterPro" id="IPR001879">
    <property type="entry name" value="GPCR_2_extracellular_dom"/>
</dbReference>
<feature type="domain" description="G-protein coupled receptors family 2 profile 1" evidence="6">
    <location>
        <begin position="226"/>
        <end position="300"/>
    </location>
</feature>
<dbReference type="SUPFAM" id="SSF56496">
    <property type="entry name" value="Fibrinogen C-terminal domain-like"/>
    <property type="match status" value="1"/>
</dbReference>
<dbReference type="InterPro" id="IPR050350">
    <property type="entry name" value="Compl-Cell_Adhes-Reg"/>
</dbReference>
<evidence type="ECO:0000256" key="2">
    <source>
        <dbReference type="ARBA" id="ARBA00022737"/>
    </source>
</evidence>
<reference evidence="8 9" key="1">
    <citation type="submission" date="2016-05" db="EMBL/GenBank/DDBJ databases">
        <title>Nuclear genome of Blastocystis sp. subtype 1 NandII.</title>
        <authorList>
            <person name="Gentekaki E."/>
            <person name="Curtis B."/>
            <person name="Stairs C."/>
            <person name="Eme L."/>
            <person name="Herman E."/>
            <person name="Klimes V."/>
            <person name="Arias M.C."/>
            <person name="Elias M."/>
            <person name="Hilliou F."/>
            <person name="Klute M."/>
            <person name="Malik S.-B."/>
            <person name="Pightling A."/>
            <person name="Rachubinski R."/>
            <person name="Salas D."/>
            <person name="Schlacht A."/>
            <person name="Suga H."/>
            <person name="Archibald J."/>
            <person name="Ball S.G."/>
            <person name="Clark G."/>
            <person name="Dacks J."/>
            <person name="Van Der Giezen M."/>
            <person name="Tsaousis A."/>
            <person name="Roger A."/>
        </authorList>
    </citation>
    <scope>NUCLEOTIDE SEQUENCE [LARGE SCALE GENOMIC DNA]</scope>
    <source>
        <strain evidence="9">ATCC 50177 / NandII</strain>
    </source>
</reference>
<name>A0A196SLI7_BLAHN</name>
<dbReference type="SMART" id="SM00008">
    <property type="entry name" value="HormR"/>
    <property type="match status" value="6"/>
</dbReference>
<evidence type="ECO:0000256" key="4">
    <source>
        <dbReference type="ARBA" id="ARBA00023180"/>
    </source>
</evidence>
<dbReference type="GO" id="GO:0004930">
    <property type="term" value="F:G protein-coupled receptor activity"/>
    <property type="evidence" value="ECO:0007669"/>
    <property type="project" value="InterPro"/>
</dbReference>
<dbReference type="NCBIfam" id="NF040941">
    <property type="entry name" value="GGGWT_bact"/>
    <property type="match status" value="1"/>
</dbReference>
<feature type="domain" description="Sushi" evidence="7">
    <location>
        <begin position="974"/>
        <end position="1032"/>
    </location>
</feature>
<dbReference type="OrthoDB" id="5804959at2759"/>
<keyword evidence="2" id="KW-0677">Repeat</keyword>
<feature type="chain" id="PRO_5008274695" evidence="5">
    <location>
        <begin position="18"/>
        <end position="1912"/>
    </location>
</feature>
<organism evidence="8 9">
    <name type="scientific">Blastocystis sp. subtype 1 (strain ATCC 50177 / NandII)</name>
    <dbReference type="NCBI Taxonomy" id="478820"/>
    <lineage>
        <taxon>Eukaryota</taxon>
        <taxon>Sar</taxon>
        <taxon>Stramenopiles</taxon>
        <taxon>Bigyra</taxon>
        <taxon>Opalozoa</taxon>
        <taxon>Opalinata</taxon>
        <taxon>Blastocystidae</taxon>
        <taxon>Blastocystis</taxon>
    </lineage>
</organism>
<dbReference type="Gene3D" id="4.10.1240.10">
    <property type="entry name" value="GPCR, family 2, extracellular hormone receptor domain"/>
    <property type="match status" value="7"/>
</dbReference>
<keyword evidence="9" id="KW-1185">Reference proteome</keyword>
<dbReference type="InterPro" id="IPR000436">
    <property type="entry name" value="Sushi_SCR_CCP_dom"/>
</dbReference>
<dbReference type="PANTHER" id="PTHR19325">
    <property type="entry name" value="COMPLEMENT COMPONENT-RELATED SUSHI DOMAIN-CONTAINING"/>
    <property type="match status" value="1"/>
</dbReference>
<evidence type="ECO:0000313" key="9">
    <source>
        <dbReference type="Proteomes" id="UP000078348"/>
    </source>
</evidence>
<evidence type="ECO:0000313" key="8">
    <source>
        <dbReference type="EMBL" id="OAO16774.1"/>
    </source>
</evidence>
<evidence type="ECO:0000256" key="3">
    <source>
        <dbReference type="ARBA" id="ARBA00023157"/>
    </source>
</evidence>
<dbReference type="Proteomes" id="UP000078348">
    <property type="component" value="Unassembled WGS sequence"/>
</dbReference>
<dbReference type="PROSITE" id="PS50227">
    <property type="entry name" value="G_PROTEIN_RECEP_F2_3"/>
    <property type="match status" value="5"/>
</dbReference>
<accession>A0A196SLI7</accession>
<sequence length="1912" mass="208347">MSHFVMLSILLLALVSSYEIINDASTAYASCQDALDKDRTAEDGLYFVNNHGEVDPYLTFCMMSVNQGGWTLFYKNSNLSPVGESYSELFIGAQGFLSSGDDITDASVVGVSPVEGLRPVSLMAVPVDAMDSAFSAVYFEDVDVASSIVEMADIVPGCNEYASNFRLVETGKDDFTFTGFNYNNGTFNFRTCENAAAENPADIWLGDIYANDTRRVLSCGGLPGNHCLYFVREHVETPVGECMCREARKDGMVWPATQCGETQTIGCFSGADSGAISRVCSAEGEWSEYISSNCTCAGETLFDTVWPATAAGETAHVACVGDATQTRDRLCQKNGQWDNVMTGGCACSAETYRGVQWGETDGGSMGEHVCSIGSEGSPYRRPCNMDGTWGDMSGGCTCPTVTASGVEWRATVPLQTQEERCAAGSVSESMSRTCGMYGSWDPIVGNCDCPEEELAGMRWPQTASGTMAKVSCVAGAVGTPSTRFCNVLGTWGEVTEGSCACPAADWANYAGTHYQFPETAAGAVATLPCANGEGEITRACEQYGRWSEPEGCYEPVYCPAEDVGQLHFERTLGGSTAMNMCHGSSMSYGRLCKENGEWESVVGYCLCPAETGLGNIEWPATRSDSQVTLPCGEGFSGERTRECSFFGDWVEVSGECVRNRCPAEESTGFLWPETDSLVAVTVECASGLGEGVSRLCGADGVWADVTGACACPAETIDGVEYERAAAGTVAHKECPAGFVGSFDRLCNGRGEWEELVNNCAPITCPEETFKGALWPATVGGTVATYACPEGDGEGLTRACGENGVWSTRVTGAGCYCPAMEVNEQGNYIFARTAPNKEVKKDCDRLYYGSISARCSLGGTWETLDNQCQRYQCPEDSVGSIRFPKTDSNSTGVVECAAGAEGTGYLRFCNENGVWSDMEGFCRCPAETVEHTDGQTYYFAETEAGKSFSGSCGPSLTGSIARSCSQLGEWGPVRGSCKPLHCPANRLNGYDWPETRSQETARMPCNDEYQKGEVTRLCKADGTWDDPSNTCEDVTCEGMTINRLSNGCMNLRFTPDEATPYVHLSVVPSSNPNMTVVFRGRTARVCGLDVNVAYSLYVHYCADEATTQCTGSCMRTNVYYQQSCDTMRAVDVVEYQPESEQLVVSAKFPACPKEAEALELSYRCVEGCDDDEWHTLTKKCSELVGGCPAGGRRDIALEGAFPANAVFAIRQRMQLETDFSALQPYSPEREFRPRELLRASTVTLGVSYINSQTLRLDLGPVDQGLVLYKKHVVYIYKKQTDSRRLVDSLFSKVVLCPLAAGICEETGTTVVVEPGYSYTFSVYSYPVVTLGKVVVSTDTVHVDPEPVFSLAVEPGDSFMKLAFADAKYPLFGMCRLYARSAGSDARTTVDVTLPAATEVTIFARNLVTDSLYTVICALHDALGLEKTVTRETRTKPAILPELTLKYLNDTTYDVHMSASLNKPGTLYCKVTDAMERVPSDEELLAGAVTLEMSEADKAYEFDLVLPQKYESEFRVTCLAEDEIKRRDKQFVLVTPSHWPFEPTLVATVPKMNEENVPPYVEMQLVFRYPVTVTRCQFCFFILYNTKDRSSVSIYPDNLKIEGNTILFSRRRMDSLTTYQLKPSTRGLIIDVATGVAFDPISDVLISFTTKQYNPASGEVEYPGEGEIFPVNGTIIVAFTNYLYLSRGALALNALTVDAENTCLQLKHPTQFTTSLLIHVPDCVGHLFPDTQYTLVLPEGFLQTHDGIESPELTHSFFTDKASFAPRVIDAEPAFQTVPVDASITLKFDQPVVFGAGYLFVSEYVESEYVNSFNIPASKASFGSAFPYAVTWDASLFSFKPQHRYVVSWSEDLVRNAQGQSIAASTAEENVEFETDRSACSPDFIAEKITGTFTCTTTEDKCVCRTRNVLAVDY</sequence>
<comment type="caution">
    <text evidence="8">The sequence shown here is derived from an EMBL/GenBank/DDBJ whole genome shotgun (WGS) entry which is preliminary data.</text>
</comment>
<keyword evidence="5" id="KW-0732">Signal</keyword>
<dbReference type="InterPro" id="IPR036056">
    <property type="entry name" value="Fibrinogen-like_C"/>
</dbReference>
<keyword evidence="1" id="KW-0768">Sushi</keyword>
<dbReference type="Gene3D" id="3.90.215.10">
    <property type="entry name" value="Gamma Fibrinogen, chain A, domain 1"/>
    <property type="match status" value="1"/>
</dbReference>
<feature type="domain" description="G-protein coupled receptors family 2 profile 1" evidence="6">
    <location>
        <begin position="962"/>
        <end position="1039"/>
    </location>
</feature>
<dbReference type="PROSITE" id="PS50923">
    <property type="entry name" value="SUSHI"/>
    <property type="match status" value="1"/>
</dbReference>
<dbReference type="SUPFAM" id="SSF57535">
    <property type="entry name" value="Complement control module/SCR domain"/>
    <property type="match status" value="1"/>
</dbReference>
<dbReference type="InterPro" id="IPR036445">
    <property type="entry name" value="GPCR_2_extracell_dom_sf"/>
</dbReference>
<feature type="domain" description="G-protein coupled receptors family 2 profile 1" evidence="6">
    <location>
        <begin position="745"/>
        <end position="820"/>
    </location>
</feature>
<feature type="signal peptide" evidence="5">
    <location>
        <begin position="1"/>
        <end position="17"/>
    </location>
</feature>
<feature type="domain" description="G-protein coupled receptors family 2 profile 1" evidence="6">
    <location>
        <begin position="591"/>
        <end position="665"/>
    </location>
</feature>
<protein>
    <submittedName>
        <fullName evidence="8">Uncharacterized protein</fullName>
    </submittedName>
</protein>
<feature type="domain" description="G-protein coupled receptors family 2 profile 1" evidence="6">
    <location>
        <begin position="661"/>
        <end position="715"/>
    </location>
</feature>
<keyword evidence="3" id="KW-1015">Disulfide bond</keyword>
<gene>
    <name evidence="8" type="ORF">AV274_1498</name>
</gene>
<dbReference type="EMBL" id="LXWW01000062">
    <property type="protein sequence ID" value="OAO16774.1"/>
    <property type="molecule type" value="Genomic_DNA"/>
</dbReference>
<dbReference type="InterPro" id="IPR014716">
    <property type="entry name" value="Fibrinogen_a/b/g_C_1"/>
</dbReference>
<keyword evidence="4" id="KW-0325">Glycoprotein</keyword>
<dbReference type="Pfam" id="PF02793">
    <property type="entry name" value="HRM"/>
    <property type="match status" value="1"/>
</dbReference>
<dbReference type="STRING" id="478820.A0A196SLI7"/>
<evidence type="ECO:0000259" key="7">
    <source>
        <dbReference type="PROSITE" id="PS50923"/>
    </source>
</evidence>